<dbReference type="SUPFAM" id="SSF56601">
    <property type="entry name" value="beta-lactamase/transpeptidase-like"/>
    <property type="match status" value="1"/>
</dbReference>
<evidence type="ECO:0000259" key="1">
    <source>
        <dbReference type="Pfam" id="PF00144"/>
    </source>
</evidence>
<accession>A0A9Q9IPP9</accession>
<dbReference type="Proteomes" id="UP001058003">
    <property type="component" value="Chromosome"/>
</dbReference>
<dbReference type="PANTHER" id="PTHR43283">
    <property type="entry name" value="BETA-LACTAMASE-RELATED"/>
    <property type="match status" value="1"/>
</dbReference>
<dbReference type="Gene3D" id="3.40.710.10">
    <property type="entry name" value="DD-peptidase/beta-lactamase superfamily"/>
    <property type="match status" value="1"/>
</dbReference>
<dbReference type="PANTHER" id="PTHR43283:SF3">
    <property type="entry name" value="BETA-LACTAMASE FAMILY PROTEIN (AFU_ORTHOLOGUE AFUA_5G07500)"/>
    <property type="match status" value="1"/>
</dbReference>
<gene>
    <name evidence="2" type="ORF">Daura_16435</name>
</gene>
<name>A0A9Q9IPP9_9ACTN</name>
<dbReference type="InterPro" id="IPR050789">
    <property type="entry name" value="Diverse_Enzym_Activities"/>
</dbReference>
<feature type="domain" description="Beta-lactamase-related" evidence="1">
    <location>
        <begin position="10"/>
        <end position="325"/>
    </location>
</feature>
<organism evidence="2 3">
    <name type="scientific">Dactylosporangium aurantiacum</name>
    <dbReference type="NCBI Taxonomy" id="35754"/>
    <lineage>
        <taxon>Bacteria</taxon>
        <taxon>Bacillati</taxon>
        <taxon>Actinomycetota</taxon>
        <taxon>Actinomycetes</taxon>
        <taxon>Micromonosporales</taxon>
        <taxon>Micromonosporaceae</taxon>
        <taxon>Dactylosporangium</taxon>
    </lineage>
</organism>
<reference evidence="2" key="1">
    <citation type="submission" date="2021-04" db="EMBL/GenBank/DDBJ databases">
        <title>Dactylosporangium aurantiacum NRRL B-8018 full assembly.</title>
        <authorList>
            <person name="Hartkoorn R.C."/>
            <person name="Beaudoing E."/>
            <person name="Hot D."/>
        </authorList>
    </citation>
    <scope>NUCLEOTIDE SEQUENCE</scope>
    <source>
        <strain evidence="2">NRRL B-8018</strain>
    </source>
</reference>
<evidence type="ECO:0000313" key="2">
    <source>
        <dbReference type="EMBL" id="UWZ57607.1"/>
    </source>
</evidence>
<dbReference type="KEGG" id="daur:Daura_16435"/>
<dbReference type="OrthoDB" id="3325701at2"/>
<evidence type="ECO:0000313" key="3">
    <source>
        <dbReference type="Proteomes" id="UP001058003"/>
    </source>
</evidence>
<keyword evidence="3" id="KW-1185">Reference proteome</keyword>
<dbReference type="AlphaFoldDB" id="A0A9Q9IPP9"/>
<protein>
    <submittedName>
        <fullName evidence="2">Beta-lactamase family protein</fullName>
    </submittedName>
</protein>
<dbReference type="EMBL" id="CP073767">
    <property type="protein sequence ID" value="UWZ57607.1"/>
    <property type="molecule type" value="Genomic_DNA"/>
</dbReference>
<dbReference type="InterPro" id="IPR012338">
    <property type="entry name" value="Beta-lactam/transpept-like"/>
</dbReference>
<sequence>MNEIAQLSERIAAFCDTTNVPGYVAGVYRAGERHVLAHGVANIGTGAPMREDTGFLFGSITKVMTTMLVLRQVERGTVDLDAPVVSYLPEFALATLGRHDTAGRIRVRHLLTHTSGIDADLFFPAGCGPDALRVYLAGLARRCGTLFEPGEHVSYSNGGMMVAGRLLEVVTGTPYHELLRRDLYGPAGMTGSCTSAAEAILRGTAVGHFADPTTGEVRRTGMFTLPDTWAPAGGTAIGTVGDLLALGRQHLTPGVLSAASTALMRTVSHDMGTPNVPPVGMGWLLMRFGDTTVMTMSGASPGGVAVLAVAPELDLVFAAYGNDPRALALHDELLPALVPGPLRLAPVRPVPAAPDLARYAGTYRSDQLRVEVSVVDGGLEERITYEPADAVQEATFTGFVGGPFTVPPRRYTQIGDGLFAPAGMPPGELGLTSRQYLVSFHGHDIGTGAVTHRCSGGRMTRRVLPDHG</sequence>
<proteinExistence type="predicted"/>
<dbReference type="RefSeq" id="WP_033359359.1">
    <property type="nucleotide sequence ID" value="NZ_CP073767.1"/>
</dbReference>
<dbReference type="InterPro" id="IPR001466">
    <property type="entry name" value="Beta-lactam-related"/>
</dbReference>
<dbReference type="Pfam" id="PF00144">
    <property type="entry name" value="Beta-lactamase"/>
    <property type="match status" value="1"/>
</dbReference>